<evidence type="ECO:0000256" key="2">
    <source>
        <dbReference type="SAM" id="SignalP"/>
    </source>
</evidence>
<protein>
    <submittedName>
        <fullName evidence="3">Uncharacterized protein</fullName>
    </submittedName>
</protein>
<feature type="compositionally biased region" description="Basic residues" evidence="1">
    <location>
        <begin position="329"/>
        <end position="352"/>
    </location>
</feature>
<reference evidence="3" key="1">
    <citation type="submission" date="2023-10" db="EMBL/GenBank/DDBJ databases">
        <authorList>
            <person name="Chen Y."/>
            <person name="Shah S."/>
            <person name="Dougan E. K."/>
            <person name="Thang M."/>
            <person name="Chan C."/>
        </authorList>
    </citation>
    <scope>NUCLEOTIDE SEQUENCE [LARGE SCALE GENOMIC DNA]</scope>
</reference>
<evidence type="ECO:0000313" key="3">
    <source>
        <dbReference type="EMBL" id="CAK0788717.1"/>
    </source>
</evidence>
<gene>
    <name evidence="3" type="ORF">PCOR1329_LOCUS518</name>
</gene>
<feature type="chain" id="PRO_5047199517" evidence="2">
    <location>
        <begin position="18"/>
        <end position="352"/>
    </location>
</feature>
<dbReference type="EMBL" id="CAUYUJ010000114">
    <property type="protein sequence ID" value="CAK0788717.1"/>
    <property type="molecule type" value="Genomic_DNA"/>
</dbReference>
<dbReference type="Proteomes" id="UP001189429">
    <property type="component" value="Unassembled WGS sequence"/>
</dbReference>
<name>A0ABN9P7M6_9DINO</name>
<proteinExistence type="predicted"/>
<keyword evidence="2" id="KW-0732">Signal</keyword>
<organism evidence="3 4">
    <name type="scientific">Prorocentrum cordatum</name>
    <dbReference type="NCBI Taxonomy" id="2364126"/>
    <lineage>
        <taxon>Eukaryota</taxon>
        <taxon>Sar</taxon>
        <taxon>Alveolata</taxon>
        <taxon>Dinophyceae</taxon>
        <taxon>Prorocentrales</taxon>
        <taxon>Prorocentraceae</taxon>
        <taxon>Prorocentrum</taxon>
    </lineage>
</organism>
<keyword evidence="4" id="KW-1185">Reference proteome</keyword>
<sequence>MYSKLASVLACLAFARALDTKKRGSCECLQWAGVYYDQLAACGRGKELHFLSKYGFSAAYAATEPIAGLPHKVCNDYFKNLKNNSCVNVDLLATSTADDNLHPANNFPADPLAASQWCYVSNDCDTLNGGDYATNIMGFQLGGWNNLASTSNLSWKICDPVADAGVMMKFKTVAELNAIAEESDISISRTLRLAYPVVQITWAEAMYMMEGINAAWDGVATLTDLVDGLTAPPSSPARLMEVHTQLGDIVKSGQGYILDTPGHGDNFHVIRGREVYTVTRIALGDMAYLGGHFYLEFELNCLMGCVTSRVEVKATARRSTTRGPERLRKYSRRARMSTRRRHQRPNRTSRGI</sequence>
<comment type="caution">
    <text evidence="3">The sequence shown here is derived from an EMBL/GenBank/DDBJ whole genome shotgun (WGS) entry which is preliminary data.</text>
</comment>
<accession>A0ABN9P7M6</accession>
<evidence type="ECO:0000313" key="4">
    <source>
        <dbReference type="Proteomes" id="UP001189429"/>
    </source>
</evidence>
<evidence type="ECO:0000256" key="1">
    <source>
        <dbReference type="SAM" id="MobiDB-lite"/>
    </source>
</evidence>
<feature type="region of interest" description="Disordered" evidence="1">
    <location>
        <begin position="316"/>
        <end position="352"/>
    </location>
</feature>
<feature type="signal peptide" evidence="2">
    <location>
        <begin position="1"/>
        <end position="17"/>
    </location>
</feature>